<dbReference type="InterPro" id="IPR003439">
    <property type="entry name" value="ABC_transporter-like_ATP-bd"/>
</dbReference>
<keyword evidence="6" id="KW-1185">Reference proteome</keyword>
<sequence length="243" mass="26986">MFLKQPALSFIDVSFSKGDLHIIKNISGEITAGNITAFIGPSGAGKSTLFRLINQLTTKTTGEIIFNSQSIDTFNPMTLRKKVGVVLQEAVMIPGTVYDNLRLPRQLEGRDLPLTEAKDFLRKVGLEEKFLHTKAKELSGGQKQKVSIARTLVNEPEILLMDEITSSLDQVSAQAIESLITSFNHDERQTILWITHNIDQAKRLSDETWVLIDGECLYQGPTADLYNATDKHVRDFLEGGDGP</sequence>
<gene>
    <name evidence="5" type="primary">yjkB</name>
    <name evidence="5" type="ORF">HAL01_20750</name>
</gene>
<evidence type="ECO:0000313" key="6">
    <source>
        <dbReference type="Proteomes" id="UP000321400"/>
    </source>
</evidence>
<evidence type="ECO:0000256" key="3">
    <source>
        <dbReference type="ARBA" id="ARBA00022840"/>
    </source>
</evidence>
<dbReference type="GO" id="GO:0035435">
    <property type="term" value="P:phosphate ion transmembrane transport"/>
    <property type="evidence" value="ECO:0007669"/>
    <property type="project" value="InterPro"/>
</dbReference>
<dbReference type="STRING" id="442899.SAMN05720591_13223"/>
<keyword evidence="1" id="KW-0813">Transport</keyword>
<protein>
    <submittedName>
        <fullName evidence="5">Putative ABC transporter ATP-binding protein YjkB</fullName>
    </submittedName>
</protein>
<dbReference type="GO" id="GO:0016887">
    <property type="term" value="F:ATP hydrolysis activity"/>
    <property type="evidence" value="ECO:0007669"/>
    <property type="project" value="InterPro"/>
</dbReference>
<dbReference type="Pfam" id="PF00005">
    <property type="entry name" value="ABC_tran"/>
    <property type="match status" value="1"/>
</dbReference>
<dbReference type="OrthoDB" id="9785080at2"/>
<evidence type="ECO:0000259" key="4">
    <source>
        <dbReference type="PROSITE" id="PS50893"/>
    </source>
</evidence>
<dbReference type="SUPFAM" id="SSF52540">
    <property type="entry name" value="P-loop containing nucleoside triphosphate hydrolases"/>
    <property type="match status" value="1"/>
</dbReference>
<evidence type="ECO:0000256" key="1">
    <source>
        <dbReference type="ARBA" id="ARBA00022448"/>
    </source>
</evidence>
<dbReference type="CDD" id="cd03260">
    <property type="entry name" value="ABC_PstB_phosphate_transporter"/>
    <property type="match status" value="1"/>
</dbReference>
<dbReference type="PANTHER" id="PTHR43423:SF1">
    <property type="entry name" value="ABC TRANSPORTER I FAMILY MEMBER 17"/>
    <property type="match status" value="1"/>
</dbReference>
<name>A0A511X3U3_9BACI</name>
<dbReference type="SMART" id="SM00382">
    <property type="entry name" value="AAA"/>
    <property type="match status" value="1"/>
</dbReference>
<dbReference type="Proteomes" id="UP000321400">
    <property type="component" value="Unassembled WGS sequence"/>
</dbReference>
<evidence type="ECO:0000313" key="5">
    <source>
        <dbReference type="EMBL" id="GEN57611.1"/>
    </source>
</evidence>
<organism evidence="5 6">
    <name type="scientific">Halolactibacillus alkaliphilus</name>
    <dbReference type="NCBI Taxonomy" id="442899"/>
    <lineage>
        <taxon>Bacteria</taxon>
        <taxon>Bacillati</taxon>
        <taxon>Bacillota</taxon>
        <taxon>Bacilli</taxon>
        <taxon>Bacillales</taxon>
        <taxon>Bacillaceae</taxon>
        <taxon>Halolactibacillus</taxon>
    </lineage>
</organism>
<dbReference type="InterPro" id="IPR027417">
    <property type="entry name" value="P-loop_NTPase"/>
</dbReference>
<evidence type="ECO:0000256" key="2">
    <source>
        <dbReference type="ARBA" id="ARBA00022741"/>
    </source>
</evidence>
<dbReference type="GO" id="GO:0016020">
    <property type="term" value="C:membrane"/>
    <property type="evidence" value="ECO:0007669"/>
    <property type="project" value="InterPro"/>
</dbReference>
<keyword evidence="3 5" id="KW-0067">ATP-binding</keyword>
<dbReference type="AlphaFoldDB" id="A0A511X3U3"/>
<comment type="caution">
    <text evidence="5">The sequence shown here is derived from an EMBL/GenBank/DDBJ whole genome shotgun (WGS) entry which is preliminary data.</text>
</comment>
<dbReference type="PROSITE" id="PS00211">
    <property type="entry name" value="ABC_TRANSPORTER_1"/>
    <property type="match status" value="1"/>
</dbReference>
<keyword evidence="2" id="KW-0547">Nucleotide-binding</keyword>
<dbReference type="EMBL" id="BJYE01000034">
    <property type="protein sequence ID" value="GEN57611.1"/>
    <property type="molecule type" value="Genomic_DNA"/>
</dbReference>
<dbReference type="PROSITE" id="PS50893">
    <property type="entry name" value="ABC_TRANSPORTER_2"/>
    <property type="match status" value="1"/>
</dbReference>
<dbReference type="GO" id="GO:0005315">
    <property type="term" value="F:phosphate transmembrane transporter activity"/>
    <property type="evidence" value="ECO:0007669"/>
    <property type="project" value="InterPro"/>
</dbReference>
<dbReference type="InterPro" id="IPR003593">
    <property type="entry name" value="AAA+_ATPase"/>
</dbReference>
<dbReference type="Gene3D" id="3.40.50.300">
    <property type="entry name" value="P-loop containing nucleotide triphosphate hydrolases"/>
    <property type="match status" value="1"/>
</dbReference>
<dbReference type="PANTHER" id="PTHR43423">
    <property type="entry name" value="ABC TRANSPORTER I FAMILY MEMBER 17"/>
    <property type="match status" value="1"/>
</dbReference>
<reference evidence="5 6" key="1">
    <citation type="submission" date="2019-07" db="EMBL/GenBank/DDBJ databases">
        <title>Whole genome shotgun sequence of Halolactibacillus alkaliphilus NBRC 103919.</title>
        <authorList>
            <person name="Hosoyama A."/>
            <person name="Uohara A."/>
            <person name="Ohji S."/>
            <person name="Ichikawa N."/>
        </authorList>
    </citation>
    <scope>NUCLEOTIDE SEQUENCE [LARGE SCALE GENOMIC DNA]</scope>
    <source>
        <strain evidence="5 6">NBRC 103919</strain>
    </source>
</reference>
<proteinExistence type="predicted"/>
<feature type="domain" description="ABC transporter" evidence="4">
    <location>
        <begin position="8"/>
        <end position="238"/>
    </location>
</feature>
<dbReference type="GO" id="GO:0005524">
    <property type="term" value="F:ATP binding"/>
    <property type="evidence" value="ECO:0007669"/>
    <property type="project" value="UniProtKB-KW"/>
</dbReference>
<accession>A0A511X3U3</accession>
<dbReference type="InterPro" id="IPR017871">
    <property type="entry name" value="ABC_transporter-like_CS"/>
</dbReference>
<dbReference type="InterPro" id="IPR005670">
    <property type="entry name" value="PstB-like"/>
</dbReference>